<sequence length="33" mass="3715">MRTGSVVTARQLVTATGIREVVVFHSTDEELRR</sequence>
<gene>
    <name evidence="1" type="ORF">BN971_04855</name>
</gene>
<dbReference type="AlphaFoldDB" id="A0A0U0WFH0"/>
<evidence type="ECO:0000313" key="2">
    <source>
        <dbReference type="Proteomes" id="UP000198875"/>
    </source>
</evidence>
<dbReference type="EMBL" id="CSTD01000008">
    <property type="protein sequence ID" value="CPR13543.1"/>
    <property type="molecule type" value="Genomic_DNA"/>
</dbReference>
<evidence type="ECO:0000313" key="1">
    <source>
        <dbReference type="EMBL" id="CPR13543.1"/>
    </source>
</evidence>
<dbReference type="Proteomes" id="UP000198875">
    <property type="component" value="Unassembled WGS sequence"/>
</dbReference>
<protein>
    <submittedName>
        <fullName evidence="1">Uncharacterized protein</fullName>
    </submittedName>
</protein>
<name>A0A0U0WFH0_MYCBE</name>
<reference evidence="1 2" key="1">
    <citation type="submission" date="2015-03" db="EMBL/GenBank/DDBJ databases">
        <authorList>
            <person name="Murphy D."/>
        </authorList>
    </citation>
    <scope>NUCLEOTIDE SEQUENCE [LARGE SCALE GENOMIC DNA]</scope>
    <source>
        <strain evidence="1 2">DSM 44277</strain>
    </source>
</reference>
<proteinExistence type="predicted"/>
<organism evidence="1 2">
    <name type="scientific">Mycobacterium bohemicum DSM 44277</name>
    <dbReference type="NCBI Taxonomy" id="1236609"/>
    <lineage>
        <taxon>Bacteria</taxon>
        <taxon>Bacillati</taxon>
        <taxon>Actinomycetota</taxon>
        <taxon>Actinomycetes</taxon>
        <taxon>Mycobacteriales</taxon>
        <taxon>Mycobacteriaceae</taxon>
        <taxon>Mycobacterium</taxon>
    </lineage>
</organism>
<accession>A0A0U0WFH0</accession>